<keyword evidence="9" id="KW-1185">Reference proteome</keyword>
<dbReference type="Gene3D" id="3.40.50.2300">
    <property type="match status" value="1"/>
</dbReference>
<dbReference type="SUPFAM" id="SSF46894">
    <property type="entry name" value="C-terminal effector domain of the bipartite response regulators"/>
    <property type="match status" value="1"/>
</dbReference>
<dbReference type="InterPro" id="IPR000792">
    <property type="entry name" value="Tscrpt_reg_LuxR_C"/>
</dbReference>
<keyword evidence="4" id="KW-0804">Transcription</keyword>
<dbReference type="EMBL" id="RJJQ01000007">
    <property type="protein sequence ID" value="RNI22801.1"/>
    <property type="molecule type" value="Genomic_DNA"/>
</dbReference>
<evidence type="ECO:0000256" key="4">
    <source>
        <dbReference type="ARBA" id="ARBA00023163"/>
    </source>
</evidence>
<dbReference type="GO" id="GO:0003677">
    <property type="term" value="F:DNA binding"/>
    <property type="evidence" value="ECO:0007669"/>
    <property type="project" value="UniProtKB-KW"/>
</dbReference>
<sequence length="234" mass="24178">MRGTMATEHEPIRVVVADDQTVVRESVAAMLDLYDDIDIVGVAADGAAAVTVAIEQRAAVVLMDLNMPGTDGADATSLLSEQAPDINVLILTTYGDDASIMRALDAGARGYLTKDAGRADIAAAIRTVANGQAVLDPQVQQQLVRAAMQRAKPAGPGGAPAIPSAAPPAGLTPRECEVLQLIASGLSNRDIAKHLVVSEGTVKTHINNLFAKAGVRDRAAAVTFAFQHGLGPTP</sequence>
<keyword evidence="1 5" id="KW-0597">Phosphoprotein</keyword>
<proteinExistence type="predicted"/>
<dbReference type="CDD" id="cd06170">
    <property type="entry name" value="LuxR_C_like"/>
    <property type="match status" value="1"/>
</dbReference>
<dbReference type="GO" id="GO:0000160">
    <property type="term" value="P:phosphorelay signal transduction system"/>
    <property type="evidence" value="ECO:0007669"/>
    <property type="project" value="InterPro"/>
</dbReference>
<dbReference type="InterPro" id="IPR058245">
    <property type="entry name" value="NreC/VraR/RcsB-like_REC"/>
</dbReference>
<reference evidence="8 9" key="1">
    <citation type="submission" date="2018-11" db="EMBL/GenBank/DDBJ databases">
        <title>Draft genome of Simplicispira Flexivirga sp. BO-16.</title>
        <authorList>
            <person name="Im W.T."/>
        </authorList>
    </citation>
    <scope>NUCLEOTIDE SEQUENCE [LARGE SCALE GENOMIC DNA]</scope>
    <source>
        <strain evidence="8 9">BO-16</strain>
    </source>
</reference>
<evidence type="ECO:0000259" key="7">
    <source>
        <dbReference type="PROSITE" id="PS50110"/>
    </source>
</evidence>
<evidence type="ECO:0000256" key="2">
    <source>
        <dbReference type="ARBA" id="ARBA00023015"/>
    </source>
</evidence>
<dbReference type="GO" id="GO:0006355">
    <property type="term" value="P:regulation of DNA-templated transcription"/>
    <property type="evidence" value="ECO:0007669"/>
    <property type="project" value="InterPro"/>
</dbReference>
<dbReference type="Pfam" id="PF00196">
    <property type="entry name" value="GerE"/>
    <property type="match status" value="1"/>
</dbReference>
<dbReference type="SMART" id="SM00448">
    <property type="entry name" value="REC"/>
    <property type="match status" value="1"/>
</dbReference>
<dbReference type="PROSITE" id="PS50043">
    <property type="entry name" value="HTH_LUXR_2"/>
    <property type="match status" value="1"/>
</dbReference>
<feature type="domain" description="Response regulatory" evidence="7">
    <location>
        <begin position="13"/>
        <end position="129"/>
    </location>
</feature>
<dbReference type="PRINTS" id="PR00038">
    <property type="entry name" value="HTHLUXR"/>
</dbReference>
<dbReference type="SUPFAM" id="SSF52172">
    <property type="entry name" value="CheY-like"/>
    <property type="match status" value="1"/>
</dbReference>
<dbReference type="AlphaFoldDB" id="A0A3M9MB59"/>
<dbReference type="InterPro" id="IPR011006">
    <property type="entry name" value="CheY-like_superfamily"/>
</dbReference>
<evidence type="ECO:0000313" key="9">
    <source>
        <dbReference type="Proteomes" id="UP000271678"/>
    </source>
</evidence>
<accession>A0A3M9MB59</accession>
<feature type="domain" description="HTH luxR-type" evidence="6">
    <location>
        <begin position="164"/>
        <end position="229"/>
    </location>
</feature>
<dbReference type="InterPro" id="IPR016032">
    <property type="entry name" value="Sig_transdc_resp-reg_C-effctor"/>
</dbReference>
<dbReference type="InterPro" id="IPR039420">
    <property type="entry name" value="WalR-like"/>
</dbReference>
<evidence type="ECO:0000256" key="1">
    <source>
        <dbReference type="ARBA" id="ARBA00022553"/>
    </source>
</evidence>
<dbReference type="Proteomes" id="UP000271678">
    <property type="component" value="Unassembled WGS sequence"/>
</dbReference>
<protein>
    <submittedName>
        <fullName evidence="8">DNA-binding response regulator</fullName>
    </submittedName>
</protein>
<dbReference type="CDD" id="cd17535">
    <property type="entry name" value="REC_NarL-like"/>
    <property type="match status" value="1"/>
</dbReference>
<name>A0A3M9MB59_9MICO</name>
<gene>
    <name evidence="8" type="ORF">EFY87_08255</name>
</gene>
<comment type="caution">
    <text evidence="8">The sequence shown here is derived from an EMBL/GenBank/DDBJ whole genome shotgun (WGS) entry which is preliminary data.</text>
</comment>
<keyword evidence="2" id="KW-0805">Transcription regulation</keyword>
<evidence type="ECO:0000259" key="6">
    <source>
        <dbReference type="PROSITE" id="PS50043"/>
    </source>
</evidence>
<dbReference type="Pfam" id="PF00072">
    <property type="entry name" value="Response_reg"/>
    <property type="match status" value="1"/>
</dbReference>
<dbReference type="SMART" id="SM00421">
    <property type="entry name" value="HTH_LUXR"/>
    <property type="match status" value="1"/>
</dbReference>
<dbReference type="PANTHER" id="PTHR43214">
    <property type="entry name" value="TWO-COMPONENT RESPONSE REGULATOR"/>
    <property type="match status" value="1"/>
</dbReference>
<keyword evidence="3 8" id="KW-0238">DNA-binding</keyword>
<dbReference type="InterPro" id="IPR001789">
    <property type="entry name" value="Sig_transdc_resp-reg_receiver"/>
</dbReference>
<dbReference type="PROSITE" id="PS00622">
    <property type="entry name" value="HTH_LUXR_1"/>
    <property type="match status" value="1"/>
</dbReference>
<evidence type="ECO:0000256" key="3">
    <source>
        <dbReference type="ARBA" id="ARBA00023125"/>
    </source>
</evidence>
<organism evidence="8 9">
    <name type="scientific">Flexivirga caeni</name>
    <dbReference type="NCBI Taxonomy" id="2294115"/>
    <lineage>
        <taxon>Bacteria</taxon>
        <taxon>Bacillati</taxon>
        <taxon>Actinomycetota</taxon>
        <taxon>Actinomycetes</taxon>
        <taxon>Micrococcales</taxon>
        <taxon>Dermacoccaceae</taxon>
        <taxon>Flexivirga</taxon>
    </lineage>
</organism>
<dbReference type="PANTHER" id="PTHR43214:SF24">
    <property type="entry name" value="TRANSCRIPTIONAL REGULATORY PROTEIN NARL-RELATED"/>
    <property type="match status" value="1"/>
</dbReference>
<evidence type="ECO:0000313" key="8">
    <source>
        <dbReference type="EMBL" id="RNI22801.1"/>
    </source>
</evidence>
<dbReference type="PROSITE" id="PS50110">
    <property type="entry name" value="RESPONSE_REGULATORY"/>
    <property type="match status" value="1"/>
</dbReference>
<dbReference type="OrthoDB" id="9808843at2"/>
<evidence type="ECO:0000256" key="5">
    <source>
        <dbReference type="PROSITE-ProRule" id="PRU00169"/>
    </source>
</evidence>
<feature type="modified residue" description="4-aspartylphosphate" evidence="5">
    <location>
        <position position="64"/>
    </location>
</feature>